<feature type="transmembrane region" description="Helical" evidence="1">
    <location>
        <begin position="12"/>
        <end position="33"/>
    </location>
</feature>
<evidence type="ECO:0000256" key="1">
    <source>
        <dbReference type="SAM" id="Phobius"/>
    </source>
</evidence>
<accession>A0A455W4Z0</accession>
<protein>
    <submittedName>
        <fullName evidence="2">Uncharacterized protein</fullName>
    </submittedName>
</protein>
<keyword evidence="1" id="KW-0472">Membrane</keyword>
<sequence length="152" mass="17168">MFRLQFKRIHDNVSPFILTGLFAGLAIGLSEYLRKMDWLVSYLDYASIDFDLADAAQKILDENLAPTTLVFLVVIIFTMSALHRIFFGAMEFEPKERKGIIFILENFASLLGIAWLAGISHRSPASLADCAGYRHYRSFAVVIESITTANER</sequence>
<dbReference type="EMBL" id="AP019537">
    <property type="protein sequence ID" value="BBJ04394.1"/>
    <property type="molecule type" value="Genomic_DNA"/>
</dbReference>
<reference evidence="2" key="1">
    <citation type="submission" date="2019-03" db="EMBL/GenBank/DDBJ databases">
        <title>Whole genome analysis of nitrate-reducing bacteria Marinobacter hydrocarbonoclasticus YB03.</title>
        <authorList>
            <person name="Azam A.H."/>
            <person name="Yuk S.R."/>
            <person name="Kamarisima K."/>
            <person name="Miyanaga K."/>
            <person name="Tanji Y."/>
        </authorList>
    </citation>
    <scope>NUCLEOTIDE SEQUENCE</scope>
    <source>
        <strain evidence="2">YB03</strain>
    </source>
</reference>
<evidence type="ECO:0000313" key="2">
    <source>
        <dbReference type="EMBL" id="BBJ04394.1"/>
    </source>
</evidence>
<organism evidence="2">
    <name type="scientific">Marinobacter nauticus</name>
    <name type="common">Marinobacter hydrocarbonoclasticus</name>
    <name type="synonym">Marinobacter aquaeolei</name>
    <dbReference type="NCBI Taxonomy" id="2743"/>
    <lineage>
        <taxon>Bacteria</taxon>
        <taxon>Pseudomonadati</taxon>
        <taxon>Pseudomonadota</taxon>
        <taxon>Gammaproteobacteria</taxon>
        <taxon>Pseudomonadales</taxon>
        <taxon>Marinobacteraceae</taxon>
        <taxon>Marinobacter</taxon>
    </lineage>
</organism>
<gene>
    <name evidence="2" type="ORF">YBY_22430</name>
</gene>
<name>A0A455W4Z0_MARNT</name>
<feature type="transmembrane region" description="Helical" evidence="1">
    <location>
        <begin position="99"/>
        <end position="117"/>
    </location>
</feature>
<dbReference type="AlphaFoldDB" id="A0A455W4Z0"/>
<proteinExistence type="predicted"/>
<feature type="transmembrane region" description="Helical" evidence="1">
    <location>
        <begin position="69"/>
        <end position="87"/>
    </location>
</feature>
<keyword evidence="1" id="KW-0812">Transmembrane</keyword>
<keyword evidence="1" id="KW-1133">Transmembrane helix</keyword>